<name>A0ABS2C968_9NEIS</name>
<dbReference type="Proteomes" id="UP001195660">
    <property type="component" value="Unassembled WGS sequence"/>
</dbReference>
<accession>A0ABS2C968</accession>
<evidence type="ECO:0000256" key="6">
    <source>
        <dbReference type="SAM" id="Phobius"/>
    </source>
</evidence>
<dbReference type="Pfam" id="PF06305">
    <property type="entry name" value="LapA_dom"/>
    <property type="match status" value="1"/>
</dbReference>
<keyword evidence="4 6" id="KW-0472">Membrane</keyword>
<evidence type="ECO:0000313" key="9">
    <source>
        <dbReference type="Proteomes" id="UP001195660"/>
    </source>
</evidence>
<evidence type="ECO:0000256" key="1">
    <source>
        <dbReference type="ARBA" id="ARBA00022475"/>
    </source>
</evidence>
<organism evidence="8 9">
    <name type="scientific">Deefgea chitinilytica</name>
    <dbReference type="NCBI Taxonomy" id="570276"/>
    <lineage>
        <taxon>Bacteria</taxon>
        <taxon>Pseudomonadati</taxon>
        <taxon>Pseudomonadota</taxon>
        <taxon>Betaproteobacteria</taxon>
        <taxon>Neisseriales</taxon>
        <taxon>Chitinibacteraceae</taxon>
        <taxon>Deefgea</taxon>
    </lineage>
</organism>
<comment type="caution">
    <text evidence="8">The sequence shown here is derived from an EMBL/GenBank/DDBJ whole genome shotgun (WGS) entry which is preliminary data.</text>
</comment>
<reference evidence="8 9" key="1">
    <citation type="submission" date="2019-11" db="EMBL/GenBank/DDBJ databases">
        <title>Novel Deefgea species.</title>
        <authorList>
            <person name="Han J.-H."/>
        </authorList>
    </citation>
    <scope>NUCLEOTIDE SEQUENCE [LARGE SCALE GENOMIC DNA]</scope>
    <source>
        <strain evidence="8 9">LMG 24817</strain>
    </source>
</reference>
<evidence type="ECO:0000256" key="4">
    <source>
        <dbReference type="ARBA" id="ARBA00023136"/>
    </source>
</evidence>
<feature type="domain" description="Lipopolysaccharide assembly protein A" evidence="7">
    <location>
        <begin position="23"/>
        <end position="84"/>
    </location>
</feature>
<evidence type="ECO:0000256" key="3">
    <source>
        <dbReference type="ARBA" id="ARBA00022989"/>
    </source>
</evidence>
<feature type="region of interest" description="Disordered" evidence="5">
    <location>
        <begin position="77"/>
        <end position="100"/>
    </location>
</feature>
<evidence type="ECO:0000256" key="2">
    <source>
        <dbReference type="ARBA" id="ARBA00022692"/>
    </source>
</evidence>
<proteinExistence type="predicted"/>
<dbReference type="InterPro" id="IPR010445">
    <property type="entry name" value="LapA_dom"/>
</dbReference>
<gene>
    <name evidence="8" type="ORF">GM173_03765</name>
</gene>
<dbReference type="RefSeq" id="WP_203569975.1">
    <property type="nucleotide sequence ID" value="NZ_WOFE01000001.1"/>
</dbReference>
<feature type="transmembrane region" description="Helical" evidence="6">
    <location>
        <begin position="42"/>
        <end position="65"/>
    </location>
</feature>
<keyword evidence="2 6" id="KW-0812">Transmembrane</keyword>
<evidence type="ECO:0000259" key="7">
    <source>
        <dbReference type="Pfam" id="PF06305"/>
    </source>
</evidence>
<keyword evidence="9" id="KW-1185">Reference proteome</keyword>
<evidence type="ECO:0000313" key="8">
    <source>
        <dbReference type="EMBL" id="MBM5570694.1"/>
    </source>
</evidence>
<keyword evidence="3 6" id="KW-1133">Transmembrane helix</keyword>
<keyword evidence="1" id="KW-1003">Cell membrane</keyword>
<sequence length="100" mass="11398">MRYLFWLIKFIGFILLFGFAMHNANTVRLNFYLGHSWEAPLALILLVFLVLGAAIGLLANLGQVVRLRREVLMLRKEKRQSASEKTSKEAEILTPPLDAI</sequence>
<feature type="compositionally biased region" description="Basic and acidic residues" evidence="5">
    <location>
        <begin position="77"/>
        <end position="91"/>
    </location>
</feature>
<evidence type="ECO:0000256" key="5">
    <source>
        <dbReference type="SAM" id="MobiDB-lite"/>
    </source>
</evidence>
<protein>
    <submittedName>
        <fullName evidence="8">DUF1049 domain-containing protein</fullName>
    </submittedName>
</protein>
<dbReference type="EMBL" id="WOFE01000001">
    <property type="protein sequence ID" value="MBM5570694.1"/>
    <property type="molecule type" value="Genomic_DNA"/>
</dbReference>